<dbReference type="InterPro" id="IPR023352">
    <property type="entry name" value="MAPEG-like_dom_sf"/>
</dbReference>
<dbReference type="PANTHER" id="PTHR35371:SF1">
    <property type="entry name" value="BLR7753 PROTEIN"/>
    <property type="match status" value="1"/>
</dbReference>
<evidence type="ECO:0000256" key="6">
    <source>
        <dbReference type="SAM" id="SignalP"/>
    </source>
</evidence>
<evidence type="ECO:0000313" key="8">
    <source>
        <dbReference type="Proteomes" id="UP000018679"/>
    </source>
</evidence>
<dbReference type="SUPFAM" id="SSF161084">
    <property type="entry name" value="MAPEG domain-like"/>
    <property type="match status" value="1"/>
</dbReference>
<accession>A0AAI9NGQ7</accession>
<gene>
    <name evidence="7" type="ORF">L566_1576</name>
</gene>
<feature type="transmembrane region" description="Helical" evidence="5">
    <location>
        <begin position="113"/>
        <end position="130"/>
    </location>
</feature>
<keyword evidence="6" id="KW-0732">Signal</keyword>
<dbReference type="PANTHER" id="PTHR35371">
    <property type="entry name" value="INNER MEMBRANE PROTEIN"/>
    <property type="match status" value="1"/>
</dbReference>
<proteinExistence type="predicted"/>
<dbReference type="InterPro" id="IPR001129">
    <property type="entry name" value="Membr-assoc_MAPEG"/>
</dbReference>
<name>A0AAI9NGQ7_BORPT</name>
<dbReference type="Gene3D" id="1.20.120.550">
    <property type="entry name" value="Membrane associated eicosanoid/glutathione metabolism-like domain"/>
    <property type="match status" value="1"/>
</dbReference>
<evidence type="ECO:0000256" key="3">
    <source>
        <dbReference type="ARBA" id="ARBA00022989"/>
    </source>
</evidence>
<evidence type="ECO:0000256" key="2">
    <source>
        <dbReference type="ARBA" id="ARBA00022692"/>
    </source>
</evidence>
<protein>
    <submittedName>
        <fullName evidence="7">MAPEG family protein</fullName>
    </submittedName>
</protein>
<reference evidence="7 8" key="1">
    <citation type="journal article" date="2013" name="Genome Announc.">
        <title>Genome Sequences of 28 Bordetella pertussis U.S. Outbreak Strains Dating from 2010 to 2012.</title>
        <authorList>
            <person name="Harvill E.T."/>
            <person name="Goodfield L.L."/>
            <person name="Ivanov Y."/>
            <person name="Meyer J.A."/>
            <person name="Newth C."/>
            <person name="Cassiday P."/>
            <person name="Tondella M.L."/>
            <person name="Liao P."/>
            <person name="Zimmerman J."/>
            <person name="Meert K."/>
            <person name="Wessel D."/>
            <person name="Berger J."/>
            <person name="Dean J.M."/>
            <person name="Holubkov R."/>
            <person name="Burr J."/>
            <person name="Liu T."/>
            <person name="Brinkac L."/>
            <person name="Kim M."/>
            <person name="Losada L."/>
        </authorList>
    </citation>
    <scope>NUCLEOTIDE SEQUENCE [LARGE SCALE GENOMIC DNA]</scope>
    <source>
        <strain evidence="7 8">CHLA-26</strain>
    </source>
</reference>
<keyword evidence="3 5" id="KW-1133">Transmembrane helix</keyword>
<keyword evidence="2 5" id="KW-0812">Transmembrane</keyword>
<comment type="caution">
    <text evidence="7">The sequence shown here is derived from an EMBL/GenBank/DDBJ whole genome shotgun (WGS) entry which is preliminary data.</text>
</comment>
<dbReference type="Pfam" id="PF01124">
    <property type="entry name" value="MAPEG"/>
    <property type="match status" value="1"/>
</dbReference>
<evidence type="ECO:0000256" key="1">
    <source>
        <dbReference type="ARBA" id="ARBA00004370"/>
    </source>
</evidence>
<feature type="chain" id="PRO_5042548745" evidence="6">
    <location>
        <begin position="29"/>
        <end position="131"/>
    </location>
</feature>
<evidence type="ECO:0000313" key="7">
    <source>
        <dbReference type="EMBL" id="ETH32849.1"/>
    </source>
</evidence>
<organism evidence="7 8">
    <name type="scientific">Bordetella pertussis CHLA-26</name>
    <dbReference type="NCBI Taxonomy" id="1331284"/>
    <lineage>
        <taxon>Bacteria</taxon>
        <taxon>Pseudomonadati</taxon>
        <taxon>Pseudomonadota</taxon>
        <taxon>Betaproteobacteria</taxon>
        <taxon>Burkholderiales</taxon>
        <taxon>Alcaligenaceae</taxon>
        <taxon>Bordetella</taxon>
    </lineage>
</organism>
<evidence type="ECO:0000256" key="5">
    <source>
        <dbReference type="SAM" id="Phobius"/>
    </source>
</evidence>
<sequence>MAPQRTSMNATAAFLLAAALLPLVPAIAAKAGGRRYDNNDPRPWLAGQAGWRARANSAQANTFEALPFFFAAVLYALHTQAPAATLHVLMGAWLVARLVYVALYIGGRGNLRSLIWLAALLVNVAILLAGS</sequence>
<feature type="signal peptide" evidence="6">
    <location>
        <begin position="1"/>
        <end position="28"/>
    </location>
</feature>
<keyword evidence="4 5" id="KW-0472">Membrane</keyword>
<feature type="transmembrane region" description="Helical" evidence="5">
    <location>
        <begin position="84"/>
        <end position="107"/>
    </location>
</feature>
<dbReference type="EMBL" id="AXSB02000005">
    <property type="protein sequence ID" value="ETH32849.1"/>
    <property type="molecule type" value="Genomic_DNA"/>
</dbReference>
<dbReference type="AlphaFoldDB" id="A0AAI9NGQ7"/>
<dbReference type="GO" id="GO:0016020">
    <property type="term" value="C:membrane"/>
    <property type="evidence" value="ECO:0007669"/>
    <property type="project" value="UniProtKB-SubCell"/>
</dbReference>
<evidence type="ECO:0000256" key="4">
    <source>
        <dbReference type="ARBA" id="ARBA00023136"/>
    </source>
</evidence>
<dbReference type="Proteomes" id="UP000018679">
    <property type="component" value="Unassembled WGS sequence"/>
</dbReference>
<comment type="subcellular location">
    <subcellularLocation>
        <location evidence="1">Membrane</location>
    </subcellularLocation>
</comment>